<dbReference type="AlphaFoldDB" id="A0A0J7JTN4"/>
<accession>A0A0J7JTN4</accession>
<proteinExistence type="predicted"/>
<sequence>MDEIKKVGQVCAPFVTGVIKSLAPETPATASVTAASLQAHSQTAQPQTPAPQVHPQPVAPTYQQQAYQAAQQPQPAPASAAISSGPKNPFENDLEGNDKPIGQNALVPQSGGYAVGGNNWLEQQRQQTAVPFFMLNAQGYMVPVQTAPGTIMPAAPQGYQPPMMYANPQAQQQAML</sequence>
<evidence type="ECO:0000313" key="2">
    <source>
        <dbReference type="EMBL" id="KMQ81643.1"/>
    </source>
</evidence>
<dbReference type="EMBL" id="LBMM01033106">
    <property type="protein sequence ID" value="KMQ81643.1"/>
    <property type="molecule type" value="Genomic_DNA"/>
</dbReference>
<feature type="compositionally biased region" description="Pro residues" evidence="1">
    <location>
        <begin position="48"/>
        <end position="58"/>
    </location>
</feature>
<feature type="compositionally biased region" description="Low complexity" evidence="1">
    <location>
        <begin position="59"/>
        <end position="81"/>
    </location>
</feature>
<name>A0A0J7JTN4_LASNI</name>
<reference evidence="2 3" key="1">
    <citation type="submission" date="2015-04" db="EMBL/GenBank/DDBJ databases">
        <title>Lasius niger genome sequencing.</title>
        <authorList>
            <person name="Konorov E.A."/>
            <person name="Nikitin M.A."/>
            <person name="Kirill M.V."/>
            <person name="Chang P."/>
        </authorList>
    </citation>
    <scope>NUCLEOTIDE SEQUENCE [LARGE SCALE GENOMIC DNA]</scope>
    <source>
        <tissue evidence="2">Whole</tissue>
    </source>
</reference>
<evidence type="ECO:0000313" key="3">
    <source>
        <dbReference type="Proteomes" id="UP000036403"/>
    </source>
</evidence>
<keyword evidence="3" id="KW-1185">Reference proteome</keyword>
<feature type="compositionally biased region" description="Low complexity" evidence="1">
    <location>
        <begin position="38"/>
        <end position="47"/>
    </location>
</feature>
<gene>
    <name evidence="2" type="ORF">RF55_25665</name>
</gene>
<dbReference type="Proteomes" id="UP000036403">
    <property type="component" value="Unassembled WGS sequence"/>
</dbReference>
<feature type="region of interest" description="Disordered" evidence="1">
    <location>
        <begin position="27"/>
        <end position="108"/>
    </location>
</feature>
<feature type="non-terminal residue" evidence="2">
    <location>
        <position position="176"/>
    </location>
</feature>
<protein>
    <submittedName>
        <fullName evidence="2">Uncharacterized protein</fullName>
    </submittedName>
</protein>
<dbReference type="PaxDb" id="67767-A0A0J7JTN4"/>
<comment type="caution">
    <text evidence="2">The sequence shown here is derived from an EMBL/GenBank/DDBJ whole genome shotgun (WGS) entry which is preliminary data.</text>
</comment>
<evidence type="ECO:0000256" key="1">
    <source>
        <dbReference type="SAM" id="MobiDB-lite"/>
    </source>
</evidence>
<organism evidence="2 3">
    <name type="scientific">Lasius niger</name>
    <name type="common">Black garden ant</name>
    <dbReference type="NCBI Taxonomy" id="67767"/>
    <lineage>
        <taxon>Eukaryota</taxon>
        <taxon>Metazoa</taxon>
        <taxon>Ecdysozoa</taxon>
        <taxon>Arthropoda</taxon>
        <taxon>Hexapoda</taxon>
        <taxon>Insecta</taxon>
        <taxon>Pterygota</taxon>
        <taxon>Neoptera</taxon>
        <taxon>Endopterygota</taxon>
        <taxon>Hymenoptera</taxon>
        <taxon>Apocrita</taxon>
        <taxon>Aculeata</taxon>
        <taxon>Formicoidea</taxon>
        <taxon>Formicidae</taxon>
        <taxon>Formicinae</taxon>
        <taxon>Lasius</taxon>
        <taxon>Lasius</taxon>
    </lineage>
</organism>